<proteinExistence type="predicted"/>
<keyword evidence="3 7" id="KW-0812">Transmembrane</keyword>
<evidence type="ECO:0000256" key="5">
    <source>
        <dbReference type="ARBA" id="ARBA00023136"/>
    </source>
</evidence>
<feature type="region of interest" description="Disordered" evidence="6">
    <location>
        <begin position="1"/>
        <end position="21"/>
    </location>
</feature>
<evidence type="ECO:0000256" key="4">
    <source>
        <dbReference type="ARBA" id="ARBA00022989"/>
    </source>
</evidence>
<dbReference type="GeneID" id="87947325"/>
<dbReference type="KEGG" id="cdet:87947325"/>
<evidence type="ECO:0000256" key="6">
    <source>
        <dbReference type="SAM" id="MobiDB-lite"/>
    </source>
</evidence>
<feature type="transmembrane region" description="Helical" evidence="7">
    <location>
        <begin position="388"/>
        <end position="409"/>
    </location>
</feature>
<feature type="transmembrane region" description="Helical" evidence="7">
    <location>
        <begin position="453"/>
        <end position="474"/>
    </location>
</feature>
<feature type="compositionally biased region" description="Polar residues" evidence="6">
    <location>
        <begin position="12"/>
        <end position="21"/>
    </location>
</feature>
<evidence type="ECO:0000259" key="8">
    <source>
        <dbReference type="PROSITE" id="PS50850"/>
    </source>
</evidence>
<evidence type="ECO:0000313" key="9">
    <source>
        <dbReference type="EMBL" id="WQF85811.1"/>
    </source>
</evidence>
<dbReference type="Gene3D" id="1.20.1250.20">
    <property type="entry name" value="MFS general substrate transporter like domains"/>
    <property type="match status" value="2"/>
</dbReference>
<organism evidence="9 10">
    <name type="scientific">Colletotrichum destructivum</name>
    <dbReference type="NCBI Taxonomy" id="34406"/>
    <lineage>
        <taxon>Eukaryota</taxon>
        <taxon>Fungi</taxon>
        <taxon>Dikarya</taxon>
        <taxon>Ascomycota</taxon>
        <taxon>Pezizomycotina</taxon>
        <taxon>Sordariomycetes</taxon>
        <taxon>Hypocreomycetidae</taxon>
        <taxon>Glomerellales</taxon>
        <taxon>Glomerellaceae</taxon>
        <taxon>Colletotrichum</taxon>
        <taxon>Colletotrichum destructivum species complex</taxon>
    </lineage>
</organism>
<feature type="transmembrane region" description="Helical" evidence="7">
    <location>
        <begin position="295"/>
        <end position="315"/>
    </location>
</feature>
<dbReference type="PROSITE" id="PS50850">
    <property type="entry name" value="MFS"/>
    <property type="match status" value="1"/>
</dbReference>
<dbReference type="PANTHER" id="PTHR43791:SF9">
    <property type="entry name" value="MAJOR FACILITATOR-TYPE TRANSPORTER HXNP"/>
    <property type="match status" value="1"/>
</dbReference>
<keyword evidence="4 7" id="KW-1133">Transmembrane helix</keyword>
<feature type="transmembrane region" description="Helical" evidence="7">
    <location>
        <begin position="225"/>
        <end position="247"/>
    </location>
</feature>
<gene>
    <name evidence="9" type="ORF">CDEST_10825</name>
</gene>
<evidence type="ECO:0000256" key="7">
    <source>
        <dbReference type="SAM" id="Phobius"/>
    </source>
</evidence>
<evidence type="ECO:0000256" key="1">
    <source>
        <dbReference type="ARBA" id="ARBA00004141"/>
    </source>
</evidence>
<evidence type="ECO:0000256" key="2">
    <source>
        <dbReference type="ARBA" id="ARBA00022448"/>
    </source>
</evidence>
<dbReference type="SUPFAM" id="SSF103473">
    <property type="entry name" value="MFS general substrate transporter"/>
    <property type="match status" value="1"/>
</dbReference>
<dbReference type="RefSeq" id="XP_062783032.1">
    <property type="nucleotide sequence ID" value="XM_062926981.1"/>
</dbReference>
<keyword evidence="10" id="KW-1185">Reference proteome</keyword>
<dbReference type="PANTHER" id="PTHR43791">
    <property type="entry name" value="PERMEASE-RELATED"/>
    <property type="match status" value="1"/>
</dbReference>
<dbReference type="InterPro" id="IPR020846">
    <property type="entry name" value="MFS_dom"/>
</dbReference>
<dbReference type="InterPro" id="IPR036259">
    <property type="entry name" value="MFS_trans_sf"/>
</dbReference>
<dbReference type="EMBL" id="CP137311">
    <property type="protein sequence ID" value="WQF85811.1"/>
    <property type="molecule type" value="Genomic_DNA"/>
</dbReference>
<dbReference type="Proteomes" id="UP001322277">
    <property type="component" value="Chromosome 7"/>
</dbReference>
<feature type="domain" description="Major facilitator superfamily (MFS) profile" evidence="8">
    <location>
        <begin position="44"/>
        <end position="475"/>
    </location>
</feature>
<name>A0AAX4IRI2_9PEZI</name>
<feature type="transmembrane region" description="Helical" evidence="7">
    <location>
        <begin position="81"/>
        <end position="102"/>
    </location>
</feature>
<comment type="subcellular location">
    <subcellularLocation>
        <location evidence="1">Membrane</location>
        <topology evidence="1">Multi-pass membrane protein</topology>
    </subcellularLocation>
</comment>
<sequence>MMTESDRDEKQPVSSAAETQPISDAAAAAAAAEKRLVRKTDMLMMPGLALAYFTHTLDRANLGNAKTDGIEDDLGMEGNQFSLLLVLFYVPYALFNIPWTILAKKYNSSLVIPIAVAAWGACTLGAAGTTDFAGIMATRIIMGAVEAAYKPCEVYYLSLFYTRKEMGFRVCWIGQMGFIAGAVSGLISWSVFKWDGKLHVSRETPVNSLLTPPPRRDIHMVLQGWRYLFIIEGAITIAVAIFLYLFAPRSPEKCRWFTDEDRRLAALRLEQDSQDQDKKFRWEDARRQLQHWQTWAFAFLALMYGVGVASSSNFLPTLVKRLTKDTTKANLYTVGPNLTASVCQLTITWFSDRYQQRASISSGTLVVSLLAWILLGTLDLVRHERVGYFITYLITFATFVPSNLIPVWLASNVPTTTGRAVALGLNYMAMNLAGVVSSMVFRAEDAPVYRPALITVGVTQGIFIVACLALRQYYVNLNKKLDSGELAFAPGMEARPEYRYAI</sequence>
<dbReference type="GO" id="GO:0016020">
    <property type="term" value="C:membrane"/>
    <property type="evidence" value="ECO:0007669"/>
    <property type="project" value="UniProtKB-SubCell"/>
</dbReference>
<reference evidence="10" key="1">
    <citation type="journal article" date="2023" name="bioRxiv">
        <title>Complete genome of the Medicago anthracnose fungus, Colletotrichum destructivum, reveals a mini-chromosome-like region within a core chromosome.</title>
        <authorList>
            <person name="Lapalu N."/>
            <person name="Simon A."/>
            <person name="Lu A."/>
            <person name="Plaumann P.-L."/>
            <person name="Amselem J."/>
            <person name="Pigne S."/>
            <person name="Auger A."/>
            <person name="Koch C."/>
            <person name="Dallery J.-F."/>
            <person name="O'Connell R.J."/>
        </authorList>
    </citation>
    <scope>NUCLEOTIDE SEQUENCE [LARGE SCALE GENOMIC DNA]</scope>
    <source>
        <strain evidence="10">CBS 520.97</strain>
    </source>
</reference>
<feature type="transmembrane region" description="Helical" evidence="7">
    <location>
        <begin position="360"/>
        <end position="381"/>
    </location>
</feature>
<feature type="transmembrane region" description="Helical" evidence="7">
    <location>
        <begin position="170"/>
        <end position="192"/>
    </location>
</feature>
<evidence type="ECO:0000256" key="3">
    <source>
        <dbReference type="ARBA" id="ARBA00022692"/>
    </source>
</evidence>
<feature type="transmembrane region" description="Helical" evidence="7">
    <location>
        <begin position="109"/>
        <end position="126"/>
    </location>
</feature>
<dbReference type="InterPro" id="IPR011701">
    <property type="entry name" value="MFS"/>
</dbReference>
<evidence type="ECO:0000313" key="10">
    <source>
        <dbReference type="Proteomes" id="UP001322277"/>
    </source>
</evidence>
<accession>A0AAX4IRI2</accession>
<feature type="compositionally biased region" description="Basic and acidic residues" evidence="6">
    <location>
        <begin position="1"/>
        <end position="11"/>
    </location>
</feature>
<dbReference type="AlphaFoldDB" id="A0AAX4IRI2"/>
<dbReference type="GO" id="GO:0022857">
    <property type="term" value="F:transmembrane transporter activity"/>
    <property type="evidence" value="ECO:0007669"/>
    <property type="project" value="InterPro"/>
</dbReference>
<dbReference type="Pfam" id="PF07690">
    <property type="entry name" value="MFS_1"/>
    <property type="match status" value="1"/>
</dbReference>
<keyword evidence="5 7" id="KW-0472">Membrane</keyword>
<feature type="transmembrane region" description="Helical" evidence="7">
    <location>
        <begin position="421"/>
        <end position="441"/>
    </location>
</feature>
<keyword evidence="2" id="KW-0813">Transport</keyword>
<protein>
    <submittedName>
        <fullName evidence="9">Major facilitator superfamily, MFS transporter superfamily</fullName>
    </submittedName>
</protein>